<feature type="region of interest" description="Disordered" evidence="10">
    <location>
        <begin position="1"/>
        <end position="38"/>
    </location>
</feature>
<evidence type="ECO:0000256" key="10">
    <source>
        <dbReference type="SAM" id="MobiDB-lite"/>
    </source>
</evidence>
<dbReference type="EMBL" id="PFNG01000178">
    <property type="protein sequence ID" value="PIZ37174.1"/>
    <property type="molecule type" value="Genomic_DNA"/>
</dbReference>
<dbReference type="GO" id="GO:0046872">
    <property type="term" value="F:metal ion binding"/>
    <property type="evidence" value="ECO:0007669"/>
    <property type="project" value="UniProtKB-KW"/>
</dbReference>
<dbReference type="PRINTS" id="PR00866">
    <property type="entry name" value="RNADNAPOLMS"/>
</dbReference>
<dbReference type="PANTHER" id="PTHR34047">
    <property type="entry name" value="NUCLEAR INTRON MATURASE 1, MITOCHONDRIAL-RELATED"/>
    <property type="match status" value="1"/>
</dbReference>
<evidence type="ECO:0000256" key="8">
    <source>
        <dbReference type="ARBA" id="ARBA00034120"/>
    </source>
</evidence>
<dbReference type="NCBIfam" id="TIGR04416">
    <property type="entry name" value="group_II_RT_mat"/>
    <property type="match status" value="1"/>
</dbReference>
<dbReference type="InterPro" id="IPR030931">
    <property type="entry name" value="Group_II_RT_mat"/>
</dbReference>
<keyword evidence="3" id="KW-0548">Nucleotidyltransferase</keyword>
<dbReference type="InterPro" id="IPR043502">
    <property type="entry name" value="DNA/RNA_pol_sf"/>
</dbReference>
<feature type="compositionally biased region" description="Basic and acidic residues" evidence="10">
    <location>
        <begin position="29"/>
        <end position="38"/>
    </location>
</feature>
<dbReference type="GO" id="GO:0003723">
    <property type="term" value="F:RNA binding"/>
    <property type="evidence" value="ECO:0007669"/>
    <property type="project" value="InterPro"/>
</dbReference>
<dbReference type="PANTHER" id="PTHR34047:SF8">
    <property type="entry name" value="PROTEIN YKFC"/>
    <property type="match status" value="1"/>
</dbReference>
<evidence type="ECO:0000256" key="6">
    <source>
        <dbReference type="ARBA" id="ARBA00022918"/>
    </source>
</evidence>
<evidence type="ECO:0000256" key="2">
    <source>
        <dbReference type="ARBA" id="ARBA00022679"/>
    </source>
</evidence>
<dbReference type="Proteomes" id="UP000230956">
    <property type="component" value="Unassembled WGS sequence"/>
</dbReference>
<dbReference type="Pfam" id="PF00078">
    <property type="entry name" value="RVT_1"/>
    <property type="match status" value="1"/>
</dbReference>
<protein>
    <recommendedName>
        <fullName evidence="1">RNA-directed DNA polymerase</fullName>
        <ecNumber evidence="1">2.7.7.49</ecNumber>
    </recommendedName>
</protein>
<gene>
    <name evidence="12" type="primary">ltrA</name>
    <name evidence="12" type="ORF">COY37_07725</name>
</gene>
<dbReference type="SUPFAM" id="SSF56672">
    <property type="entry name" value="DNA/RNA polymerases"/>
    <property type="match status" value="1"/>
</dbReference>
<name>A0A2M7T6V9_9ACTN</name>
<keyword evidence="5" id="KW-0460">Magnesium</keyword>
<feature type="domain" description="Reverse transcriptase" evidence="11">
    <location>
        <begin position="88"/>
        <end position="314"/>
    </location>
</feature>
<evidence type="ECO:0000313" key="13">
    <source>
        <dbReference type="Proteomes" id="UP000230956"/>
    </source>
</evidence>
<organism evidence="12 13">
    <name type="scientific">Candidatus Aquicultor secundus</name>
    <dbReference type="NCBI Taxonomy" id="1973895"/>
    <lineage>
        <taxon>Bacteria</taxon>
        <taxon>Bacillati</taxon>
        <taxon>Actinomycetota</taxon>
        <taxon>Candidatus Aquicultoria</taxon>
        <taxon>Candidatus Aquicultorales</taxon>
        <taxon>Candidatus Aquicultoraceae</taxon>
        <taxon>Candidatus Aquicultor</taxon>
    </lineage>
</organism>
<reference evidence="13" key="1">
    <citation type="submission" date="2017-09" db="EMBL/GenBank/DDBJ databases">
        <title>Depth-based differentiation of microbial function through sediment-hosted aquifers and enrichment of novel symbionts in the deep terrestrial subsurface.</title>
        <authorList>
            <person name="Probst A.J."/>
            <person name="Ladd B."/>
            <person name="Jarett J.K."/>
            <person name="Geller-Mcgrath D.E."/>
            <person name="Sieber C.M.K."/>
            <person name="Emerson J.B."/>
            <person name="Anantharaman K."/>
            <person name="Thomas B.C."/>
            <person name="Malmstrom R."/>
            <person name="Stieglmeier M."/>
            <person name="Klingl A."/>
            <person name="Woyke T."/>
            <person name="Ryan C.M."/>
            <person name="Banfield J.F."/>
        </authorList>
    </citation>
    <scope>NUCLEOTIDE SEQUENCE [LARGE SCALE GENOMIC DNA]</scope>
</reference>
<feature type="non-terminal residue" evidence="12">
    <location>
        <position position="1"/>
    </location>
</feature>
<dbReference type="Pfam" id="PF08388">
    <property type="entry name" value="GIIM"/>
    <property type="match status" value="1"/>
</dbReference>
<evidence type="ECO:0000259" key="11">
    <source>
        <dbReference type="PROSITE" id="PS50878"/>
    </source>
</evidence>
<evidence type="ECO:0000256" key="3">
    <source>
        <dbReference type="ARBA" id="ARBA00022695"/>
    </source>
</evidence>
<comment type="caution">
    <text evidence="12">The sequence shown here is derived from an EMBL/GenBank/DDBJ whole genome shotgun (WGS) entry which is preliminary data.</text>
</comment>
<sequence>QTTSYEGSPQEVGVELQDTAEALKPSPASKRERDDTRQEQVALLERILHKDNLNHAYKRVVSNGGSPGIDGMTVGELLPYLKTQGEAIRQMLLEGAYRPQPVRRVEIPKPDGGVRQLGIPTVLDRWVQQAVAQILTDVFDPGFSGQSFGFRPGRSAHQAIRAARGHIEEGFGWVVDLDIEQFFDRVNHDKLMALVARKVSDKRVLKLIRAYLESGVMLGGVKAKSQEGTPQGGPLSPLLANIYLDELDKELERRGHRFVRYADDVNIYLRSKKAAERTLKSITTFIGRRLKLKVNRTKSAADRPNKRKFLGVSFYKQKGKARNFIHRKSIARFKAKVREITSRSNGMSMVWRIEKLNRLIIGWVNYFRIADMKELARKMDSWIRRRIRMCYWKQWKRIKTKHDNLVTLGIEDRKAWEIANTRKGYWHTAGSYILSTSLTNEYLEKIGLISLTKRLSLMC</sequence>
<evidence type="ECO:0000256" key="7">
    <source>
        <dbReference type="ARBA" id="ARBA00023118"/>
    </source>
</evidence>
<comment type="catalytic activity">
    <reaction evidence="9">
        <text>DNA(n) + a 2'-deoxyribonucleoside 5'-triphosphate = DNA(n+1) + diphosphate</text>
        <dbReference type="Rhea" id="RHEA:22508"/>
        <dbReference type="Rhea" id="RHEA-COMP:17339"/>
        <dbReference type="Rhea" id="RHEA-COMP:17340"/>
        <dbReference type="ChEBI" id="CHEBI:33019"/>
        <dbReference type="ChEBI" id="CHEBI:61560"/>
        <dbReference type="ChEBI" id="CHEBI:173112"/>
        <dbReference type="EC" id="2.7.7.49"/>
    </reaction>
</comment>
<keyword evidence="4" id="KW-0479">Metal-binding</keyword>
<dbReference type="InterPro" id="IPR000477">
    <property type="entry name" value="RT_dom"/>
</dbReference>
<dbReference type="InterPro" id="IPR051083">
    <property type="entry name" value="GrpII_Intron_Splice-Mob/Def"/>
</dbReference>
<dbReference type="GO" id="GO:0003964">
    <property type="term" value="F:RNA-directed DNA polymerase activity"/>
    <property type="evidence" value="ECO:0007669"/>
    <property type="project" value="UniProtKB-KW"/>
</dbReference>
<evidence type="ECO:0000256" key="5">
    <source>
        <dbReference type="ARBA" id="ARBA00022842"/>
    </source>
</evidence>
<dbReference type="EC" id="2.7.7.49" evidence="1"/>
<evidence type="ECO:0000256" key="9">
    <source>
        <dbReference type="ARBA" id="ARBA00048173"/>
    </source>
</evidence>
<evidence type="ECO:0000256" key="1">
    <source>
        <dbReference type="ARBA" id="ARBA00012493"/>
    </source>
</evidence>
<accession>A0A2M7T6V9</accession>
<dbReference type="GO" id="GO:0051607">
    <property type="term" value="P:defense response to virus"/>
    <property type="evidence" value="ECO:0007669"/>
    <property type="project" value="UniProtKB-KW"/>
</dbReference>
<dbReference type="PROSITE" id="PS50878">
    <property type="entry name" value="RT_POL"/>
    <property type="match status" value="1"/>
</dbReference>
<evidence type="ECO:0000313" key="12">
    <source>
        <dbReference type="EMBL" id="PIZ37174.1"/>
    </source>
</evidence>
<dbReference type="AlphaFoldDB" id="A0A2M7T6V9"/>
<dbReference type="InterPro" id="IPR000123">
    <property type="entry name" value="Reverse_transcriptase_msDNA"/>
</dbReference>
<keyword evidence="6 12" id="KW-0695">RNA-directed DNA polymerase</keyword>
<comment type="similarity">
    <text evidence="8">Belongs to the bacterial reverse transcriptase family.</text>
</comment>
<keyword evidence="7" id="KW-0051">Antiviral defense</keyword>
<evidence type="ECO:0000256" key="4">
    <source>
        <dbReference type="ARBA" id="ARBA00022723"/>
    </source>
</evidence>
<keyword evidence="2" id="KW-0808">Transferase</keyword>
<dbReference type="CDD" id="cd01651">
    <property type="entry name" value="RT_G2_intron"/>
    <property type="match status" value="1"/>
</dbReference>
<proteinExistence type="inferred from homology"/>
<dbReference type="InterPro" id="IPR013597">
    <property type="entry name" value="Mat_intron_G2"/>
</dbReference>